<keyword evidence="1" id="KW-1133">Transmembrane helix</keyword>
<dbReference type="EMBL" id="OCTN01000001">
    <property type="protein sequence ID" value="SOH93088.1"/>
    <property type="molecule type" value="Genomic_DNA"/>
</dbReference>
<name>A0A2C9CPE1_9RHOB</name>
<accession>A0A2C9CPE1</accession>
<reference evidence="3" key="1">
    <citation type="submission" date="2017-09" db="EMBL/GenBank/DDBJ databases">
        <authorList>
            <person name="Varghese N."/>
            <person name="Submissions S."/>
        </authorList>
    </citation>
    <scope>NUCLEOTIDE SEQUENCE [LARGE SCALE GENOMIC DNA]</scope>
    <source>
        <strain evidence="3">C7</strain>
    </source>
</reference>
<evidence type="ECO:0000313" key="2">
    <source>
        <dbReference type="EMBL" id="SOH93088.1"/>
    </source>
</evidence>
<sequence>MARGPGYSRLVRYLKIVLPMAAVVLLSTIFLIDQDRIDFDESLLGELPEGLDFEEGVLSPRLAGELADGTPYSLRAEFAVPVLSGYRLRDVTARVERELDPVEMIAAEGVYSGDDKQLTLSGGVDLHTQSGAQLVTDSAVVGLNDRSLSLPSPLELTSPGAQLRANSLRTEQMPTGDDIIWFEGDVRLSIDPDRMAEETE</sequence>
<keyword evidence="1" id="KW-0812">Transmembrane</keyword>
<protein>
    <submittedName>
        <fullName evidence="2">Lipopolysaccharide export system protein LptC</fullName>
    </submittedName>
</protein>
<evidence type="ECO:0000256" key="1">
    <source>
        <dbReference type="SAM" id="Phobius"/>
    </source>
</evidence>
<dbReference type="Pfam" id="PF06835">
    <property type="entry name" value="LptC"/>
    <property type="match status" value="1"/>
</dbReference>
<dbReference type="RefSeq" id="WP_097928622.1">
    <property type="nucleotide sequence ID" value="NZ_OCTN01000001.1"/>
</dbReference>
<feature type="transmembrane region" description="Helical" evidence="1">
    <location>
        <begin position="12"/>
        <end position="32"/>
    </location>
</feature>
<organism evidence="2 3">
    <name type="scientific">Pontivivens marinum</name>
    <dbReference type="NCBI Taxonomy" id="1690039"/>
    <lineage>
        <taxon>Bacteria</taxon>
        <taxon>Pseudomonadati</taxon>
        <taxon>Pseudomonadota</taxon>
        <taxon>Alphaproteobacteria</taxon>
        <taxon>Rhodobacterales</taxon>
        <taxon>Paracoccaceae</taxon>
        <taxon>Pontivivens</taxon>
    </lineage>
</organism>
<keyword evidence="3" id="KW-1185">Reference proteome</keyword>
<dbReference type="Proteomes" id="UP000220034">
    <property type="component" value="Unassembled WGS sequence"/>
</dbReference>
<gene>
    <name evidence="2" type="ORF">SAMN06273572_101942</name>
</gene>
<dbReference type="InterPro" id="IPR010664">
    <property type="entry name" value="LipoPS_assembly_LptC-rel"/>
</dbReference>
<evidence type="ECO:0000313" key="3">
    <source>
        <dbReference type="Proteomes" id="UP000220034"/>
    </source>
</evidence>
<proteinExistence type="predicted"/>
<keyword evidence="1" id="KW-0472">Membrane</keyword>
<dbReference type="AlphaFoldDB" id="A0A2C9CPE1"/>